<evidence type="ECO:0000313" key="1">
    <source>
        <dbReference type="EMBL" id="KAL1239916.1"/>
    </source>
</evidence>
<dbReference type="EMBL" id="JBEUSY010000263">
    <property type="protein sequence ID" value="KAL1239916.1"/>
    <property type="molecule type" value="Genomic_DNA"/>
</dbReference>
<keyword evidence="2" id="KW-1185">Reference proteome</keyword>
<protein>
    <submittedName>
        <fullName evidence="1">Holliday junction branch migration complex subunit RuvB</fullName>
    </submittedName>
</protein>
<evidence type="ECO:0000313" key="2">
    <source>
        <dbReference type="Proteomes" id="UP001558632"/>
    </source>
</evidence>
<comment type="caution">
    <text evidence="1">The sequence shown here is derived from an EMBL/GenBank/DDBJ whole genome shotgun (WGS) entry which is preliminary data.</text>
</comment>
<dbReference type="Proteomes" id="UP001558632">
    <property type="component" value="Unassembled WGS sequence"/>
</dbReference>
<gene>
    <name evidence="1" type="ORF">TSPI_07744</name>
</gene>
<sequence>MAGSFFFRWKINGRKRHRNQLSLAEMSNVDKWSVQVERPLQLSVSDGLVKKRARLLALWFCFVTPVRCSARFFSLPNFCYRHHHSQHQAILNETTKPAVGGVWSIRMETYSKKRLCILIGPLAAAMNAKIRLAPAVLFACSTCASLVRRSLPSPTQWDIVDIGFLL</sequence>
<accession>A0ABR3KK44</accession>
<proteinExistence type="predicted"/>
<name>A0ABR3KK44_TRISP</name>
<organism evidence="1 2">
    <name type="scientific">Trichinella spiralis</name>
    <name type="common">Trichina worm</name>
    <dbReference type="NCBI Taxonomy" id="6334"/>
    <lineage>
        <taxon>Eukaryota</taxon>
        <taxon>Metazoa</taxon>
        <taxon>Ecdysozoa</taxon>
        <taxon>Nematoda</taxon>
        <taxon>Enoplea</taxon>
        <taxon>Dorylaimia</taxon>
        <taxon>Trichinellida</taxon>
        <taxon>Trichinellidae</taxon>
        <taxon>Trichinella</taxon>
    </lineage>
</organism>
<reference evidence="1 2" key="1">
    <citation type="submission" date="2024-07" db="EMBL/GenBank/DDBJ databases">
        <title>Enhanced genomic and transcriptomic resources for Trichinella pseudospiralis and T. spiralis underpin the discovery of pronounced molecular differences between stages and species.</title>
        <authorList>
            <person name="Pasi K.K."/>
            <person name="La Rosa G."/>
            <person name="Gomez-Morales M.A."/>
            <person name="Tosini F."/>
            <person name="Sumanam S."/>
            <person name="Young N.D."/>
            <person name="Chang B.C."/>
            <person name="Robin G.B."/>
        </authorList>
    </citation>
    <scope>NUCLEOTIDE SEQUENCE [LARGE SCALE GENOMIC DNA]</scope>
    <source>
        <strain evidence="1">ISS534</strain>
    </source>
</reference>